<dbReference type="InterPro" id="IPR044824">
    <property type="entry name" value="MAIN-like"/>
</dbReference>
<dbReference type="EMBL" id="JBBPBK010000015">
    <property type="protein sequence ID" value="KAK9269690.1"/>
    <property type="molecule type" value="Genomic_DNA"/>
</dbReference>
<organism evidence="2 3">
    <name type="scientific">Liquidambar formosana</name>
    <name type="common">Formosan gum</name>
    <dbReference type="NCBI Taxonomy" id="63359"/>
    <lineage>
        <taxon>Eukaryota</taxon>
        <taxon>Viridiplantae</taxon>
        <taxon>Streptophyta</taxon>
        <taxon>Embryophyta</taxon>
        <taxon>Tracheophyta</taxon>
        <taxon>Spermatophyta</taxon>
        <taxon>Magnoliopsida</taxon>
        <taxon>eudicotyledons</taxon>
        <taxon>Gunneridae</taxon>
        <taxon>Pentapetalae</taxon>
        <taxon>Saxifragales</taxon>
        <taxon>Altingiaceae</taxon>
        <taxon>Liquidambar</taxon>
    </lineage>
</organism>
<dbReference type="Pfam" id="PF10536">
    <property type="entry name" value="PMD"/>
    <property type="match status" value="1"/>
</dbReference>
<dbReference type="PANTHER" id="PTHR46033:SF67">
    <property type="entry name" value="AMINOTRANSFERASE-LIKE, PLANT MOBILE DOMAIN FAMILY PROTEIN"/>
    <property type="match status" value="1"/>
</dbReference>
<name>A0AAP0NDC4_LIQFO</name>
<evidence type="ECO:0000259" key="1">
    <source>
        <dbReference type="Pfam" id="PF10536"/>
    </source>
</evidence>
<dbReference type="Proteomes" id="UP001415857">
    <property type="component" value="Unassembled WGS sequence"/>
</dbReference>
<reference evidence="2 3" key="1">
    <citation type="journal article" date="2024" name="Plant J.">
        <title>Genome sequences and population genomics reveal climatic adaptation and genomic divergence between two closely related sweetgum species.</title>
        <authorList>
            <person name="Xu W.Q."/>
            <person name="Ren C.Q."/>
            <person name="Zhang X.Y."/>
            <person name="Comes H.P."/>
            <person name="Liu X.H."/>
            <person name="Li Y.G."/>
            <person name="Kettle C.J."/>
            <person name="Jalonen R."/>
            <person name="Gaisberger H."/>
            <person name="Ma Y.Z."/>
            <person name="Qiu Y.X."/>
        </authorList>
    </citation>
    <scope>NUCLEOTIDE SEQUENCE [LARGE SCALE GENOMIC DNA]</scope>
    <source>
        <strain evidence="2">Hangzhou</strain>
    </source>
</reference>
<sequence>MTEINEKLNEVRLEITRTKAQKACQYAWLRHFMENESEFEHEAFLSLWLSRFVFPKKSFNIIVRCVFPIAIHLARGKRIALAPAVLASIYRDLSLLKKAIVGSTKLNAGDDEDDVLAVAIWSPLQLVQIWAWERFVTLRSKPNLLQNGEPRFAQWNKLKMLKGENVRLALDSAGECFQWRPYTSMVNNGLFHKFYGEKEDWVSIDHDSDSDLVSFARCLRAS</sequence>
<dbReference type="GO" id="GO:0010073">
    <property type="term" value="P:meristem maintenance"/>
    <property type="evidence" value="ECO:0007669"/>
    <property type="project" value="InterPro"/>
</dbReference>
<proteinExistence type="predicted"/>
<dbReference type="PANTHER" id="PTHR46033">
    <property type="entry name" value="PROTEIN MAIN-LIKE 2"/>
    <property type="match status" value="1"/>
</dbReference>
<evidence type="ECO:0000313" key="3">
    <source>
        <dbReference type="Proteomes" id="UP001415857"/>
    </source>
</evidence>
<evidence type="ECO:0000313" key="2">
    <source>
        <dbReference type="EMBL" id="KAK9269690.1"/>
    </source>
</evidence>
<dbReference type="InterPro" id="IPR019557">
    <property type="entry name" value="AminoTfrase-like_pln_mobile"/>
</dbReference>
<feature type="domain" description="Aminotransferase-like plant mobile" evidence="1">
    <location>
        <begin position="2"/>
        <end position="222"/>
    </location>
</feature>
<dbReference type="AlphaFoldDB" id="A0AAP0NDC4"/>
<protein>
    <recommendedName>
        <fullName evidence="1">Aminotransferase-like plant mobile domain-containing protein</fullName>
    </recommendedName>
</protein>
<gene>
    <name evidence="2" type="ORF">L1049_001468</name>
</gene>
<accession>A0AAP0NDC4</accession>
<keyword evidence="3" id="KW-1185">Reference proteome</keyword>
<comment type="caution">
    <text evidence="2">The sequence shown here is derived from an EMBL/GenBank/DDBJ whole genome shotgun (WGS) entry which is preliminary data.</text>
</comment>